<accession>A0A6A6SCJ0</accession>
<dbReference type="Proteomes" id="UP000799753">
    <property type="component" value="Unassembled WGS sequence"/>
</dbReference>
<dbReference type="OrthoDB" id="5286775at2759"/>
<protein>
    <submittedName>
        <fullName evidence="2">Uncharacterized protein</fullName>
    </submittedName>
</protein>
<organism evidence="2 3">
    <name type="scientific">Massarina eburnea CBS 473.64</name>
    <dbReference type="NCBI Taxonomy" id="1395130"/>
    <lineage>
        <taxon>Eukaryota</taxon>
        <taxon>Fungi</taxon>
        <taxon>Dikarya</taxon>
        <taxon>Ascomycota</taxon>
        <taxon>Pezizomycotina</taxon>
        <taxon>Dothideomycetes</taxon>
        <taxon>Pleosporomycetidae</taxon>
        <taxon>Pleosporales</taxon>
        <taxon>Massarineae</taxon>
        <taxon>Massarinaceae</taxon>
        <taxon>Massarina</taxon>
    </lineage>
</organism>
<dbReference type="AlphaFoldDB" id="A0A6A6SCJ0"/>
<sequence>MAFLRDVTDRMWQYISPRKTQQRREKPFKVPTVPVRARPAANSIAKHAPHSTPETKITRWQGELKTPTSASSMDMTLLPPSPPTSVEPFEELDLEGDTLIQDTEEPWPAKEVSPPSSAVDEWDANESTKVVDEARYLDTRRRSDPEKEKLRRDAQGRELRDAGWSEDAVFLFQKLGLRGFEPLLPDSWKDDFDSLPLDMFTVNSDVTFIKPDSDNDFRAKHALEELFKLGGFARDAVMTKAPIRTPEYHIRKAVQKYNRWAMKDADMASTWQDISLFEIVITDKFTRAQVAEKKMIDKLAKLQDLWIEAFETRGTGGETDPDFPEELPTVYGVIASYTIMAFVSYVAPTELDGKPFLRTIAMFDFSQPGFDVWNSLAVSIFIIHCRNRMKQLREFLPEPESMSGRDSDS</sequence>
<feature type="region of interest" description="Disordered" evidence="1">
    <location>
        <begin position="15"/>
        <end position="60"/>
    </location>
</feature>
<dbReference type="EMBL" id="MU006777">
    <property type="protein sequence ID" value="KAF2645565.1"/>
    <property type="molecule type" value="Genomic_DNA"/>
</dbReference>
<proteinExistence type="predicted"/>
<feature type="region of interest" description="Disordered" evidence="1">
    <location>
        <begin position="138"/>
        <end position="158"/>
    </location>
</feature>
<evidence type="ECO:0000256" key="1">
    <source>
        <dbReference type="SAM" id="MobiDB-lite"/>
    </source>
</evidence>
<evidence type="ECO:0000313" key="3">
    <source>
        <dbReference type="Proteomes" id="UP000799753"/>
    </source>
</evidence>
<keyword evidence="3" id="KW-1185">Reference proteome</keyword>
<feature type="region of interest" description="Disordered" evidence="1">
    <location>
        <begin position="103"/>
        <end position="125"/>
    </location>
</feature>
<evidence type="ECO:0000313" key="2">
    <source>
        <dbReference type="EMBL" id="KAF2645565.1"/>
    </source>
</evidence>
<gene>
    <name evidence="2" type="ORF">P280DRAFT_465381</name>
</gene>
<name>A0A6A6SCJ0_9PLEO</name>
<reference evidence="2" key="1">
    <citation type="journal article" date="2020" name="Stud. Mycol.">
        <title>101 Dothideomycetes genomes: a test case for predicting lifestyles and emergence of pathogens.</title>
        <authorList>
            <person name="Haridas S."/>
            <person name="Albert R."/>
            <person name="Binder M."/>
            <person name="Bloem J."/>
            <person name="Labutti K."/>
            <person name="Salamov A."/>
            <person name="Andreopoulos B."/>
            <person name="Baker S."/>
            <person name="Barry K."/>
            <person name="Bills G."/>
            <person name="Bluhm B."/>
            <person name="Cannon C."/>
            <person name="Castanera R."/>
            <person name="Culley D."/>
            <person name="Daum C."/>
            <person name="Ezra D."/>
            <person name="Gonzalez J."/>
            <person name="Henrissat B."/>
            <person name="Kuo A."/>
            <person name="Liang C."/>
            <person name="Lipzen A."/>
            <person name="Lutzoni F."/>
            <person name="Magnuson J."/>
            <person name="Mondo S."/>
            <person name="Nolan M."/>
            <person name="Ohm R."/>
            <person name="Pangilinan J."/>
            <person name="Park H.-J."/>
            <person name="Ramirez L."/>
            <person name="Alfaro M."/>
            <person name="Sun H."/>
            <person name="Tritt A."/>
            <person name="Yoshinaga Y."/>
            <person name="Zwiers L.-H."/>
            <person name="Turgeon B."/>
            <person name="Goodwin S."/>
            <person name="Spatafora J."/>
            <person name="Crous P."/>
            <person name="Grigoriev I."/>
        </authorList>
    </citation>
    <scope>NUCLEOTIDE SEQUENCE</scope>
    <source>
        <strain evidence="2">CBS 473.64</strain>
    </source>
</reference>